<reference evidence="8" key="1">
    <citation type="journal article" date="2023" name="Mol. Phylogenet. Evol.">
        <title>Genome-scale phylogeny and comparative genomics of the fungal order Sordariales.</title>
        <authorList>
            <person name="Hensen N."/>
            <person name="Bonometti L."/>
            <person name="Westerberg I."/>
            <person name="Brannstrom I.O."/>
            <person name="Guillou S."/>
            <person name="Cros-Aarteil S."/>
            <person name="Calhoun S."/>
            <person name="Haridas S."/>
            <person name="Kuo A."/>
            <person name="Mondo S."/>
            <person name="Pangilinan J."/>
            <person name="Riley R."/>
            <person name="LaButti K."/>
            <person name="Andreopoulos B."/>
            <person name="Lipzen A."/>
            <person name="Chen C."/>
            <person name="Yan M."/>
            <person name="Daum C."/>
            <person name="Ng V."/>
            <person name="Clum A."/>
            <person name="Steindorff A."/>
            <person name="Ohm R.A."/>
            <person name="Martin F."/>
            <person name="Silar P."/>
            <person name="Natvig D.O."/>
            <person name="Lalanne C."/>
            <person name="Gautier V."/>
            <person name="Ament-Velasquez S.L."/>
            <person name="Kruys A."/>
            <person name="Hutchinson M.I."/>
            <person name="Powell A.J."/>
            <person name="Barry K."/>
            <person name="Miller A.N."/>
            <person name="Grigoriev I.V."/>
            <person name="Debuchy R."/>
            <person name="Gladieux P."/>
            <person name="Hiltunen Thoren M."/>
            <person name="Johannesson H."/>
        </authorList>
    </citation>
    <scope>NUCLEOTIDE SEQUENCE</scope>
    <source>
        <strain evidence="8">PSN324</strain>
    </source>
</reference>
<dbReference type="Proteomes" id="UP001321749">
    <property type="component" value="Unassembled WGS sequence"/>
</dbReference>
<feature type="transmembrane region" description="Helical" evidence="6">
    <location>
        <begin position="184"/>
        <end position="205"/>
    </location>
</feature>
<name>A0AAV9HJJ8_9PEZI</name>
<feature type="transmembrane region" description="Helical" evidence="6">
    <location>
        <begin position="352"/>
        <end position="371"/>
    </location>
</feature>
<feature type="transmembrane region" description="Helical" evidence="6">
    <location>
        <begin position="149"/>
        <end position="172"/>
    </location>
</feature>
<dbReference type="Gene3D" id="1.20.1250.20">
    <property type="entry name" value="MFS general substrate transporter like domains"/>
    <property type="match status" value="2"/>
</dbReference>
<evidence type="ECO:0000256" key="5">
    <source>
        <dbReference type="ARBA" id="ARBA00023136"/>
    </source>
</evidence>
<dbReference type="InterPro" id="IPR020846">
    <property type="entry name" value="MFS_dom"/>
</dbReference>
<feature type="transmembrane region" description="Helical" evidence="6">
    <location>
        <begin position="124"/>
        <end position="143"/>
    </location>
</feature>
<evidence type="ECO:0000313" key="9">
    <source>
        <dbReference type="Proteomes" id="UP001321749"/>
    </source>
</evidence>
<dbReference type="GO" id="GO:0022857">
    <property type="term" value="F:transmembrane transporter activity"/>
    <property type="evidence" value="ECO:0007669"/>
    <property type="project" value="InterPro"/>
</dbReference>
<feature type="transmembrane region" description="Helical" evidence="6">
    <location>
        <begin position="50"/>
        <end position="69"/>
    </location>
</feature>
<proteinExistence type="predicted"/>
<organism evidence="8 9">
    <name type="scientific">Cladorrhinum samala</name>
    <dbReference type="NCBI Taxonomy" id="585594"/>
    <lineage>
        <taxon>Eukaryota</taxon>
        <taxon>Fungi</taxon>
        <taxon>Dikarya</taxon>
        <taxon>Ascomycota</taxon>
        <taxon>Pezizomycotina</taxon>
        <taxon>Sordariomycetes</taxon>
        <taxon>Sordariomycetidae</taxon>
        <taxon>Sordariales</taxon>
        <taxon>Podosporaceae</taxon>
        <taxon>Cladorrhinum</taxon>
    </lineage>
</organism>
<dbReference type="PROSITE" id="PS50850">
    <property type="entry name" value="MFS"/>
    <property type="match status" value="1"/>
</dbReference>
<dbReference type="GO" id="GO:0016020">
    <property type="term" value="C:membrane"/>
    <property type="evidence" value="ECO:0007669"/>
    <property type="project" value="UniProtKB-SubCell"/>
</dbReference>
<keyword evidence="3 6" id="KW-0812">Transmembrane</keyword>
<dbReference type="AlphaFoldDB" id="A0AAV9HJJ8"/>
<keyword evidence="9" id="KW-1185">Reference proteome</keyword>
<dbReference type="SUPFAM" id="SSF103473">
    <property type="entry name" value="MFS general substrate transporter"/>
    <property type="match status" value="1"/>
</dbReference>
<feature type="transmembrane region" description="Helical" evidence="6">
    <location>
        <begin position="325"/>
        <end position="345"/>
    </location>
</feature>
<evidence type="ECO:0000256" key="2">
    <source>
        <dbReference type="ARBA" id="ARBA00022448"/>
    </source>
</evidence>
<comment type="caution">
    <text evidence="8">The sequence shown here is derived from an EMBL/GenBank/DDBJ whole genome shotgun (WGS) entry which is preliminary data.</text>
</comment>
<accession>A0AAV9HJJ8</accession>
<evidence type="ECO:0000259" key="7">
    <source>
        <dbReference type="PROSITE" id="PS50850"/>
    </source>
</evidence>
<gene>
    <name evidence="8" type="ORF">QBC42DRAFT_101545</name>
</gene>
<dbReference type="PANTHER" id="PTHR43791">
    <property type="entry name" value="PERMEASE-RELATED"/>
    <property type="match status" value="1"/>
</dbReference>
<comment type="subcellular location">
    <subcellularLocation>
        <location evidence="1">Membrane</location>
        <topology evidence="1">Multi-pass membrane protein</topology>
    </subcellularLocation>
</comment>
<evidence type="ECO:0000313" key="8">
    <source>
        <dbReference type="EMBL" id="KAK4460752.1"/>
    </source>
</evidence>
<keyword evidence="4 6" id="KW-1133">Transmembrane helix</keyword>
<reference evidence="8" key="2">
    <citation type="submission" date="2023-06" db="EMBL/GenBank/DDBJ databases">
        <authorList>
            <consortium name="Lawrence Berkeley National Laboratory"/>
            <person name="Mondo S.J."/>
            <person name="Hensen N."/>
            <person name="Bonometti L."/>
            <person name="Westerberg I."/>
            <person name="Brannstrom I.O."/>
            <person name="Guillou S."/>
            <person name="Cros-Aarteil S."/>
            <person name="Calhoun S."/>
            <person name="Haridas S."/>
            <person name="Kuo A."/>
            <person name="Pangilinan J."/>
            <person name="Riley R."/>
            <person name="Labutti K."/>
            <person name="Andreopoulos B."/>
            <person name="Lipzen A."/>
            <person name="Chen C."/>
            <person name="Yanf M."/>
            <person name="Daum C."/>
            <person name="Ng V."/>
            <person name="Clum A."/>
            <person name="Steindorff A."/>
            <person name="Ohm R."/>
            <person name="Martin F."/>
            <person name="Silar P."/>
            <person name="Natvig D."/>
            <person name="Lalanne C."/>
            <person name="Gautier V."/>
            <person name="Ament-Velasquez S.L."/>
            <person name="Kruys A."/>
            <person name="Hutchinson M.I."/>
            <person name="Powell A.J."/>
            <person name="Barry K."/>
            <person name="Miller A.N."/>
            <person name="Grigoriev I.V."/>
            <person name="Debuchy R."/>
            <person name="Gladieux P."/>
            <person name="Thoren M.H."/>
            <person name="Johannesson H."/>
        </authorList>
    </citation>
    <scope>NUCLEOTIDE SEQUENCE</scope>
    <source>
        <strain evidence="8">PSN324</strain>
    </source>
</reference>
<feature type="transmembrane region" description="Helical" evidence="6">
    <location>
        <begin position="94"/>
        <end position="117"/>
    </location>
</feature>
<feature type="transmembrane region" description="Helical" evidence="6">
    <location>
        <begin position="444"/>
        <end position="463"/>
    </location>
</feature>
<feature type="transmembrane region" description="Helical" evidence="6">
    <location>
        <begin position="377"/>
        <end position="400"/>
    </location>
</feature>
<dbReference type="EMBL" id="MU865005">
    <property type="protein sequence ID" value="KAK4460752.1"/>
    <property type="molecule type" value="Genomic_DNA"/>
</dbReference>
<dbReference type="InterPro" id="IPR036259">
    <property type="entry name" value="MFS_trans_sf"/>
</dbReference>
<keyword evidence="5 6" id="KW-0472">Membrane</keyword>
<feature type="transmembrane region" description="Helical" evidence="6">
    <location>
        <begin position="217"/>
        <end position="240"/>
    </location>
</feature>
<feature type="transmembrane region" description="Helical" evidence="6">
    <location>
        <begin position="412"/>
        <end position="432"/>
    </location>
</feature>
<evidence type="ECO:0000256" key="4">
    <source>
        <dbReference type="ARBA" id="ARBA00022989"/>
    </source>
</evidence>
<keyword evidence="2" id="KW-0813">Transport</keyword>
<evidence type="ECO:0000256" key="1">
    <source>
        <dbReference type="ARBA" id="ARBA00004141"/>
    </source>
</evidence>
<feature type="transmembrane region" description="Helical" evidence="6">
    <location>
        <begin position="288"/>
        <end position="305"/>
    </location>
</feature>
<sequence>MSAAADDKPKAVGVDITDSEAGQGTSVINGLAVHKEADLTPEEKRAEKKYLVKIDCIILPLIAAIYFLASLDRSDVSNAAVAGMKADLKLSDGQLSNCVAFFYIGFLVFQLPGSLLVRVLTPPVQLGVALVIWGGATAIMTEAQNWQTIAGLRVLVGAFEAFINGAPLYLTFWYKPHELATRGAVFMSMMNLAGSMNGLIAFAIQSGPLNGRYGRPAWRWIFLIEGVVSVGFGALIFFILPTTPERVKWGFSKGEKEIAMRRTREAYNVPNTRPNAAQLLAAVRDRKTWFYSFLNACASISQAVWSNYLPILLRQNGYTPNETQLLSIPVYAVAGISAIAVGYLSDRYRNRGRFAMGAFALTAAGWLILILSRNKKLSYAATYLIGAGSSPTVILMLAWINNNIIGYTKKGGVLGIATMAGHGSALAVTFSLRDGPHFYVGKSISFGSAVLAVGVAQLFMNYLDKENARKLAEKNSPAACEARDLSVEEIYDAHPDFMYCK</sequence>
<dbReference type="PANTHER" id="PTHR43791:SF36">
    <property type="entry name" value="TRANSPORTER, PUTATIVE (AFU_ORTHOLOGUE AFUA_6G08340)-RELATED"/>
    <property type="match status" value="1"/>
</dbReference>
<evidence type="ECO:0000256" key="6">
    <source>
        <dbReference type="SAM" id="Phobius"/>
    </source>
</evidence>
<dbReference type="InterPro" id="IPR011701">
    <property type="entry name" value="MFS"/>
</dbReference>
<evidence type="ECO:0000256" key="3">
    <source>
        <dbReference type="ARBA" id="ARBA00022692"/>
    </source>
</evidence>
<dbReference type="Pfam" id="PF07690">
    <property type="entry name" value="MFS_1"/>
    <property type="match status" value="1"/>
</dbReference>
<feature type="domain" description="Major facilitator superfamily (MFS) profile" evidence="7">
    <location>
        <begin position="58"/>
        <end position="501"/>
    </location>
</feature>
<protein>
    <submittedName>
        <fullName evidence="8">Transporter</fullName>
    </submittedName>
</protein>